<dbReference type="Pfam" id="PF07730">
    <property type="entry name" value="HisKA_3"/>
    <property type="match status" value="1"/>
</dbReference>
<evidence type="ECO:0000256" key="7">
    <source>
        <dbReference type="ARBA" id="ARBA00022840"/>
    </source>
</evidence>
<evidence type="ECO:0000256" key="9">
    <source>
        <dbReference type="SAM" id="Phobius"/>
    </source>
</evidence>
<reference evidence="11 12" key="1">
    <citation type="submission" date="2021-01" db="EMBL/GenBank/DDBJ databases">
        <title>Whole genome shotgun sequence of Planotetraspora kaengkrachanensis NBRC 104272.</title>
        <authorList>
            <person name="Komaki H."/>
            <person name="Tamura T."/>
        </authorList>
    </citation>
    <scope>NUCLEOTIDE SEQUENCE [LARGE SCALE GENOMIC DNA]</scope>
    <source>
        <strain evidence="11 12">NBRC 104272</strain>
    </source>
</reference>
<dbReference type="Pfam" id="PF02518">
    <property type="entry name" value="HATPase_c"/>
    <property type="match status" value="1"/>
</dbReference>
<organism evidence="11 12">
    <name type="scientific">Planotetraspora kaengkrachanensis</name>
    <dbReference type="NCBI Taxonomy" id="575193"/>
    <lineage>
        <taxon>Bacteria</taxon>
        <taxon>Bacillati</taxon>
        <taxon>Actinomycetota</taxon>
        <taxon>Actinomycetes</taxon>
        <taxon>Streptosporangiales</taxon>
        <taxon>Streptosporangiaceae</taxon>
        <taxon>Planotetraspora</taxon>
    </lineage>
</organism>
<feature type="transmembrane region" description="Helical" evidence="9">
    <location>
        <begin position="79"/>
        <end position="102"/>
    </location>
</feature>
<evidence type="ECO:0000313" key="12">
    <source>
        <dbReference type="Proteomes" id="UP000630097"/>
    </source>
</evidence>
<keyword evidence="9" id="KW-1133">Transmembrane helix</keyword>
<dbReference type="PANTHER" id="PTHR24421:SF10">
    <property type="entry name" value="NITRATE_NITRITE SENSOR PROTEIN NARQ"/>
    <property type="match status" value="1"/>
</dbReference>
<dbReference type="GO" id="GO:0046983">
    <property type="term" value="F:protein dimerization activity"/>
    <property type="evidence" value="ECO:0007669"/>
    <property type="project" value="InterPro"/>
</dbReference>
<evidence type="ECO:0000256" key="3">
    <source>
        <dbReference type="ARBA" id="ARBA00022553"/>
    </source>
</evidence>
<feature type="transmembrane region" description="Helical" evidence="9">
    <location>
        <begin position="335"/>
        <end position="354"/>
    </location>
</feature>
<dbReference type="EMBL" id="BONV01000043">
    <property type="protein sequence ID" value="GIG83812.1"/>
    <property type="molecule type" value="Genomic_DNA"/>
</dbReference>
<protein>
    <recommendedName>
        <fullName evidence="2">histidine kinase</fullName>
        <ecNumber evidence="2">2.7.13.3</ecNumber>
    </recommendedName>
</protein>
<evidence type="ECO:0000256" key="4">
    <source>
        <dbReference type="ARBA" id="ARBA00022679"/>
    </source>
</evidence>
<dbReference type="Gene3D" id="3.30.565.10">
    <property type="entry name" value="Histidine kinase-like ATPase, C-terminal domain"/>
    <property type="match status" value="1"/>
</dbReference>
<evidence type="ECO:0000256" key="5">
    <source>
        <dbReference type="ARBA" id="ARBA00022741"/>
    </source>
</evidence>
<evidence type="ECO:0000259" key="10">
    <source>
        <dbReference type="SMART" id="SM00387"/>
    </source>
</evidence>
<dbReference type="InterPro" id="IPR036890">
    <property type="entry name" value="HATPase_C_sf"/>
</dbReference>
<proteinExistence type="predicted"/>
<comment type="catalytic activity">
    <reaction evidence="1">
        <text>ATP + protein L-histidine = ADP + protein N-phospho-L-histidine.</text>
        <dbReference type="EC" id="2.7.13.3"/>
    </reaction>
</comment>
<keyword evidence="4" id="KW-0808">Transferase</keyword>
<gene>
    <name evidence="11" type="ORF">Pka01_69390</name>
</gene>
<evidence type="ECO:0000313" key="11">
    <source>
        <dbReference type="EMBL" id="GIG83812.1"/>
    </source>
</evidence>
<feature type="transmembrane region" description="Helical" evidence="9">
    <location>
        <begin position="303"/>
        <end position="329"/>
    </location>
</feature>
<keyword evidence="3" id="KW-0597">Phosphoprotein</keyword>
<dbReference type="CDD" id="cd16917">
    <property type="entry name" value="HATPase_UhpB-NarQ-NarX-like"/>
    <property type="match status" value="1"/>
</dbReference>
<dbReference type="EC" id="2.7.13.3" evidence="2"/>
<evidence type="ECO:0000256" key="8">
    <source>
        <dbReference type="ARBA" id="ARBA00023012"/>
    </source>
</evidence>
<accession>A0A8J3PZC8</accession>
<feature type="transmembrane region" description="Helical" evidence="9">
    <location>
        <begin position="196"/>
        <end position="214"/>
    </location>
</feature>
<feature type="domain" description="Histidine kinase/HSP90-like ATPase" evidence="10">
    <location>
        <begin position="605"/>
        <end position="696"/>
    </location>
</feature>
<keyword evidence="9" id="KW-0472">Membrane</keyword>
<feature type="transmembrane region" description="Helical" evidence="9">
    <location>
        <begin position="235"/>
        <end position="257"/>
    </location>
</feature>
<dbReference type="SUPFAM" id="SSF55874">
    <property type="entry name" value="ATPase domain of HSP90 chaperone/DNA topoisomerase II/histidine kinase"/>
    <property type="match status" value="1"/>
</dbReference>
<comment type="caution">
    <text evidence="11">The sequence shown here is derived from an EMBL/GenBank/DDBJ whole genome shotgun (WGS) entry which is preliminary data.</text>
</comment>
<dbReference type="PANTHER" id="PTHR24421">
    <property type="entry name" value="NITRATE/NITRITE SENSOR PROTEIN NARX-RELATED"/>
    <property type="match status" value="1"/>
</dbReference>
<keyword evidence="12" id="KW-1185">Reference proteome</keyword>
<sequence length="712" mass="73566">MIALVPMEAAGPIRRTPHHWWRTAVWSFGSAATVLFLISVPAAFERMRVPCDGPACPSGSISQAQAVALAHLGLTPSGYALYLMVLVTVLAGIHLTVAGLLLRLAGRQASAVYAAAVLAAIGVTFPQTLPALAAGDPFWSVAVDVLERLSFVVFVCWALSFPDGRFLPRWTATVAPVLLVYEAFGSAGLEPAPGGPIDLGLTVVLVGLVIGVQTHRYRRSGGPSDRSAVPERRQIRWVAGAVAAALVALVLASVAQGPLGIGPGSLADLIVQGGIVLAFLSIPVSVAAAVLRRGLWDVRASVGRAVTYGALTLGVTIAYTTLVVGVTAISSADGTGVAVTGAGLVAVVVHPGYVRLRRAMNRLLYGERDDPSAVLDELADRIASAAEPVVVLTSVAQVLVRTLRLPYARITVGGGLLRGESGTLPGSWPTSDYPLTHQGLSVGSLTVAARDGDGALEDGDERALAAVARQAAALAHAALLTHELHESRRALVAAREEERRRLRNDLHDGLGPALGAVMLKLAAAGNRLSGDPAGAGRLVEEARRQTGAVVADIRRLVYGLRPPALDELGLLAAVQSFAQGLDREGTGVSVSAGPGDEDLSGLPAAVEVAAYRIALEAVTNTVRHAAAQTCEVRIALEAGACTVTVEDDGVGMTADAAAGVGLTSMRERAAELGGSLRIDAGPSGGTRVHAFLPLPARDGEESPAEERIPWTK</sequence>
<keyword evidence="8" id="KW-0902">Two-component regulatory system</keyword>
<dbReference type="InterPro" id="IPR003594">
    <property type="entry name" value="HATPase_dom"/>
</dbReference>
<evidence type="ECO:0000256" key="2">
    <source>
        <dbReference type="ARBA" id="ARBA00012438"/>
    </source>
</evidence>
<evidence type="ECO:0000256" key="6">
    <source>
        <dbReference type="ARBA" id="ARBA00022777"/>
    </source>
</evidence>
<keyword evidence="5" id="KW-0547">Nucleotide-binding</keyword>
<dbReference type="AlphaFoldDB" id="A0A8J3PZC8"/>
<evidence type="ECO:0000256" key="1">
    <source>
        <dbReference type="ARBA" id="ARBA00000085"/>
    </source>
</evidence>
<dbReference type="GO" id="GO:0016020">
    <property type="term" value="C:membrane"/>
    <property type="evidence" value="ECO:0007669"/>
    <property type="project" value="InterPro"/>
</dbReference>
<keyword evidence="6" id="KW-0418">Kinase</keyword>
<keyword evidence="9" id="KW-0812">Transmembrane</keyword>
<dbReference type="InterPro" id="IPR050482">
    <property type="entry name" value="Sensor_HK_TwoCompSys"/>
</dbReference>
<dbReference type="InterPro" id="IPR011712">
    <property type="entry name" value="Sig_transdc_His_kin_sub3_dim/P"/>
</dbReference>
<dbReference type="Proteomes" id="UP000630097">
    <property type="component" value="Unassembled WGS sequence"/>
</dbReference>
<feature type="transmembrane region" description="Helical" evidence="9">
    <location>
        <begin position="24"/>
        <end position="44"/>
    </location>
</feature>
<dbReference type="GO" id="GO:0000155">
    <property type="term" value="F:phosphorelay sensor kinase activity"/>
    <property type="evidence" value="ECO:0007669"/>
    <property type="project" value="InterPro"/>
</dbReference>
<dbReference type="GO" id="GO:0005524">
    <property type="term" value="F:ATP binding"/>
    <property type="evidence" value="ECO:0007669"/>
    <property type="project" value="UniProtKB-KW"/>
</dbReference>
<feature type="transmembrane region" description="Helical" evidence="9">
    <location>
        <begin position="269"/>
        <end position="291"/>
    </location>
</feature>
<name>A0A8J3PZC8_9ACTN</name>
<keyword evidence="7" id="KW-0067">ATP-binding</keyword>
<dbReference type="SMART" id="SM00387">
    <property type="entry name" value="HATPase_c"/>
    <property type="match status" value="1"/>
</dbReference>
<feature type="transmembrane region" description="Helical" evidence="9">
    <location>
        <begin position="109"/>
        <end position="126"/>
    </location>
</feature>
<dbReference type="Gene3D" id="1.20.5.1930">
    <property type="match status" value="1"/>
</dbReference>